<dbReference type="Proteomes" id="UP001201163">
    <property type="component" value="Unassembled WGS sequence"/>
</dbReference>
<keyword evidence="3" id="KW-1185">Reference proteome</keyword>
<protein>
    <submittedName>
        <fullName evidence="2">Uncharacterized protein</fullName>
    </submittedName>
</protein>
<accession>A0AAD4L865</accession>
<comment type="caution">
    <text evidence="2">The sequence shown here is derived from an EMBL/GenBank/DDBJ whole genome shotgun (WGS) entry which is preliminary data.</text>
</comment>
<sequence length="222" mass="24813">MRRAMRDGTLPSMGRKSQMSRTTNYSSGPGCRPMIVTMVSDVPKSGVYVSLLRHLNRVAAHNSIGPVDSTMTQASRVILPSDVNGPWDQRIDMTVNGSIASARTRQNKRLRWTARVTVSWRSTGTMARAPHGILRPLSQPSSSVECRLRSRFQLVSLHSSGMPHRRVILLFSSAVVDLFPDPQNPLRRALFVQPVPVKPDLFCSYQRLSPFRLLFYHGTTVG</sequence>
<proteinExistence type="predicted"/>
<feature type="compositionally biased region" description="Polar residues" evidence="1">
    <location>
        <begin position="15"/>
        <end position="27"/>
    </location>
</feature>
<organism evidence="2 3">
    <name type="scientific">Lactarius akahatsu</name>
    <dbReference type="NCBI Taxonomy" id="416441"/>
    <lineage>
        <taxon>Eukaryota</taxon>
        <taxon>Fungi</taxon>
        <taxon>Dikarya</taxon>
        <taxon>Basidiomycota</taxon>
        <taxon>Agaricomycotina</taxon>
        <taxon>Agaricomycetes</taxon>
        <taxon>Russulales</taxon>
        <taxon>Russulaceae</taxon>
        <taxon>Lactarius</taxon>
    </lineage>
</organism>
<evidence type="ECO:0000256" key="1">
    <source>
        <dbReference type="SAM" id="MobiDB-lite"/>
    </source>
</evidence>
<gene>
    <name evidence="2" type="ORF">EDB92DRAFT_132661</name>
</gene>
<dbReference type="EMBL" id="JAKELL010000103">
    <property type="protein sequence ID" value="KAH8982242.1"/>
    <property type="molecule type" value="Genomic_DNA"/>
</dbReference>
<evidence type="ECO:0000313" key="3">
    <source>
        <dbReference type="Proteomes" id="UP001201163"/>
    </source>
</evidence>
<dbReference type="AlphaFoldDB" id="A0AAD4L865"/>
<reference evidence="2" key="1">
    <citation type="submission" date="2022-01" db="EMBL/GenBank/DDBJ databases">
        <title>Comparative genomics reveals a dynamic genome evolution in the ectomycorrhizal milk-cap (Lactarius) mushrooms.</title>
        <authorList>
            <consortium name="DOE Joint Genome Institute"/>
            <person name="Lebreton A."/>
            <person name="Tang N."/>
            <person name="Kuo A."/>
            <person name="LaButti K."/>
            <person name="Drula E."/>
            <person name="Barry K."/>
            <person name="Clum A."/>
            <person name="Lipzen A."/>
            <person name="Mousain D."/>
            <person name="Ng V."/>
            <person name="Wang R."/>
            <person name="Wang X."/>
            <person name="Dai Y."/>
            <person name="Henrissat B."/>
            <person name="Grigoriev I.V."/>
            <person name="Guerin-Laguette A."/>
            <person name="Yu F."/>
            <person name="Martin F.M."/>
        </authorList>
    </citation>
    <scope>NUCLEOTIDE SEQUENCE</scope>
    <source>
        <strain evidence="2">QP</strain>
    </source>
</reference>
<feature type="region of interest" description="Disordered" evidence="1">
    <location>
        <begin position="1"/>
        <end position="29"/>
    </location>
</feature>
<name>A0AAD4L865_9AGAM</name>
<evidence type="ECO:0000313" key="2">
    <source>
        <dbReference type="EMBL" id="KAH8982242.1"/>
    </source>
</evidence>